<dbReference type="Pfam" id="PF25137">
    <property type="entry name" value="ADH_Fe_C"/>
    <property type="match status" value="1"/>
</dbReference>
<feature type="domain" description="Alcohol dehydrogenase iron-type/glycerol dehydrogenase GldA" evidence="3">
    <location>
        <begin position="16"/>
        <end position="184"/>
    </location>
</feature>
<evidence type="ECO:0000256" key="2">
    <source>
        <dbReference type="ARBA" id="ARBA00023002"/>
    </source>
</evidence>
<evidence type="ECO:0000259" key="3">
    <source>
        <dbReference type="Pfam" id="PF00465"/>
    </source>
</evidence>
<name>A0ABS1QQR8_9GAMM</name>
<comment type="similarity">
    <text evidence="1">Belongs to the iron-containing alcohol dehydrogenase family.</text>
</comment>
<dbReference type="Proteomes" id="UP000638570">
    <property type="component" value="Unassembled WGS sequence"/>
</dbReference>
<dbReference type="InterPro" id="IPR001670">
    <property type="entry name" value="ADH_Fe/GldA"/>
</dbReference>
<organism evidence="5 6">
    <name type="scientific">Zobellella iuensis</name>
    <dbReference type="NCBI Taxonomy" id="2803811"/>
    <lineage>
        <taxon>Bacteria</taxon>
        <taxon>Pseudomonadati</taxon>
        <taxon>Pseudomonadota</taxon>
        <taxon>Gammaproteobacteria</taxon>
        <taxon>Aeromonadales</taxon>
        <taxon>Aeromonadaceae</taxon>
        <taxon>Zobellella</taxon>
    </lineage>
</organism>
<dbReference type="InterPro" id="IPR056798">
    <property type="entry name" value="ADH_Fe_C"/>
</dbReference>
<dbReference type="InterPro" id="IPR039697">
    <property type="entry name" value="Alcohol_dehydrogenase_Fe"/>
</dbReference>
<sequence length="390" mass="41000">METTLIAPFSLSALPRIRFGPGLFYQLVSEIETFGSRMLLVTGAGSFAGGEHYRWLQAELEARRITWFRVAIGGEPTPEMVDEAVARFGKEEIAVVVGVGGGSALDAAKAIAGLLRTGTPVCDHLEGVGPELPYLGPAVPFIAVPTTAGTGSEMTKNAVITRPGRFKKSFRDEALLARLALVDPELLLSCPQPVLLANAMDAFTQLLEAYTSTRASRFTDALAEDGIRAFAAGFAPGAGQPVRDYSALSYAAMLSGICLAQAGLGAVHGMASPLGACFPVPHGMVCGILLADTTRANIAALRERAPLSPALDKYARVARWLSGDDGAGAEDLAGLLQGWTRACRLPRLADYGMAAADIPRVVAMSGGNSMQTNPLVLTEAELGDILRRCL</sequence>
<accession>A0ABS1QQR8</accession>
<evidence type="ECO:0000259" key="4">
    <source>
        <dbReference type="Pfam" id="PF25137"/>
    </source>
</evidence>
<evidence type="ECO:0000256" key="1">
    <source>
        <dbReference type="ARBA" id="ARBA00007358"/>
    </source>
</evidence>
<dbReference type="Gene3D" id="1.20.1090.10">
    <property type="entry name" value="Dehydroquinate synthase-like - alpha domain"/>
    <property type="match status" value="1"/>
</dbReference>
<reference evidence="6" key="1">
    <citation type="submission" date="2021-01" db="EMBL/GenBank/DDBJ databases">
        <title>Genome public.</title>
        <authorList>
            <person name="Liu C."/>
            <person name="Sun Q."/>
        </authorList>
    </citation>
    <scope>NUCLEOTIDE SEQUENCE [LARGE SCALE GENOMIC DNA]</scope>
    <source>
        <strain evidence="6">CGMCC 1.18722</strain>
    </source>
</reference>
<dbReference type="Pfam" id="PF00465">
    <property type="entry name" value="Fe-ADH"/>
    <property type="match status" value="1"/>
</dbReference>
<proteinExistence type="inferred from homology"/>
<evidence type="ECO:0000313" key="5">
    <source>
        <dbReference type="EMBL" id="MBL1377213.1"/>
    </source>
</evidence>
<comment type="caution">
    <text evidence="5">The sequence shown here is derived from an EMBL/GenBank/DDBJ whole genome shotgun (WGS) entry which is preliminary data.</text>
</comment>
<dbReference type="EMBL" id="JAERTZ010000018">
    <property type="protein sequence ID" value="MBL1377213.1"/>
    <property type="molecule type" value="Genomic_DNA"/>
</dbReference>
<keyword evidence="2" id="KW-0560">Oxidoreductase</keyword>
<dbReference type="SUPFAM" id="SSF56796">
    <property type="entry name" value="Dehydroquinate synthase-like"/>
    <property type="match status" value="1"/>
</dbReference>
<keyword evidence="6" id="KW-1185">Reference proteome</keyword>
<dbReference type="CDD" id="cd08183">
    <property type="entry name" value="Fe-ADH-like"/>
    <property type="match status" value="1"/>
</dbReference>
<dbReference type="PANTHER" id="PTHR11496:SF102">
    <property type="entry name" value="ALCOHOL DEHYDROGENASE 4"/>
    <property type="match status" value="1"/>
</dbReference>
<dbReference type="PANTHER" id="PTHR11496">
    <property type="entry name" value="ALCOHOL DEHYDROGENASE"/>
    <property type="match status" value="1"/>
</dbReference>
<feature type="domain" description="Fe-containing alcohol dehydrogenase-like C-terminal" evidence="4">
    <location>
        <begin position="198"/>
        <end position="388"/>
    </location>
</feature>
<dbReference type="RefSeq" id="WP_202083853.1">
    <property type="nucleotide sequence ID" value="NZ_JAERTZ010000018.1"/>
</dbReference>
<gene>
    <name evidence="5" type="ORF">JKV55_07685</name>
</gene>
<protein>
    <submittedName>
        <fullName evidence="5">Iron-containing alcohol dehydrogenase</fullName>
    </submittedName>
</protein>
<dbReference type="Gene3D" id="3.40.50.1970">
    <property type="match status" value="1"/>
</dbReference>
<evidence type="ECO:0000313" key="6">
    <source>
        <dbReference type="Proteomes" id="UP000638570"/>
    </source>
</evidence>